<feature type="DNA-binding region" description="H-T-H motif" evidence="2">
    <location>
        <begin position="37"/>
        <end position="56"/>
    </location>
</feature>
<dbReference type="KEGG" id="dfg:B0537_02900"/>
<sequence length="205" mass="23300">MAYRQTNKVMEKLQSKRKEILRAAREVFAENSYQGTSIKAIAQKAKIATGTFYLYFTNKEALINMIVEEMFHELLECIKKERAGFTDSFDKLQASMEACIKLFVKEKNMAKILLVQVPGVNNAFNAKLIDIENELIKLTKEDLDELKEQGRIPDEDTFVTALAFVGSFRQVIINWLRDGNPADLEAACATLMKYNLRGMGKQDAS</sequence>
<dbReference type="AlphaFoldDB" id="A0A1S6ITP1"/>
<dbReference type="Proteomes" id="UP000189464">
    <property type="component" value="Chromosome"/>
</dbReference>
<dbReference type="Gene3D" id="1.10.357.10">
    <property type="entry name" value="Tetracycline Repressor, domain 2"/>
    <property type="match status" value="1"/>
</dbReference>
<gene>
    <name evidence="5" type="ORF">B0537_02900</name>
</gene>
<evidence type="ECO:0000256" key="2">
    <source>
        <dbReference type="PROSITE-ProRule" id="PRU00335"/>
    </source>
</evidence>
<dbReference type="InterPro" id="IPR050624">
    <property type="entry name" value="HTH-type_Tx_Regulator"/>
</dbReference>
<keyword evidence="6" id="KW-1185">Reference proteome</keyword>
<dbReference type="InterPro" id="IPR036271">
    <property type="entry name" value="Tet_transcr_reg_TetR-rel_C_sf"/>
</dbReference>
<organism evidence="5 6">
    <name type="scientific">Desulforamulus ferrireducens</name>
    <dbReference type="NCBI Taxonomy" id="1833852"/>
    <lineage>
        <taxon>Bacteria</taxon>
        <taxon>Bacillati</taxon>
        <taxon>Bacillota</taxon>
        <taxon>Clostridia</taxon>
        <taxon>Eubacteriales</taxon>
        <taxon>Peptococcaceae</taxon>
        <taxon>Desulforamulus</taxon>
    </lineage>
</organism>
<dbReference type="OrthoDB" id="13453at2"/>
<dbReference type="RefSeq" id="WP_077713095.1">
    <property type="nucleotide sequence ID" value="NZ_CP019698.1"/>
</dbReference>
<dbReference type="SUPFAM" id="SSF48498">
    <property type="entry name" value="Tetracyclin repressor-like, C-terminal domain"/>
    <property type="match status" value="1"/>
</dbReference>
<dbReference type="Gene3D" id="1.10.10.60">
    <property type="entry name" value="Homeodomain-like"/>
    <property type="match status" value="1"/>
</dbReference>
<dbReference type="PANTHER" id="PTHR43479:SF11">
    <property type="entry name" value="ACREF_ENVCD OPERON REPRESSOR-RELATED"/>
    <property type="match status" value="1"/>
</dbReference>
<dbReference type="PROSITE" id="PS50977">
    <property type="entry name" value="HTH_TETR_2"/>
    <property type="match status" value="1"/>
</dbReference>
<feature type="coiled-coil region" evidence="3">
    <location>
        <begin position="121"/>
        <end position="149"/>
    </location>
</feature>
<name>A0A1S6ITP1_9FIRM</name>
<dbReference type="InterPro" id="IPR023772">
    <property type="entry name" value="DNA-bd_HTH_TetR-type_CS"/>
</dbReference>
<feature type="domain" description="HTH tetR-type" evidence="4">
    <location>
        <begin position="14"/>
        <end position="74"/>
    </location>
</feature>
<protein>
    <submittedName>
        <fullName evidence="5">TetR family transcriptional regulator</fullName>
    </submittedName>
</protein>
<dbReference type="PROSITE" id="PS01081">
    <property type="entry name" value="HTH_TETR_1"/>
    <property type="match status" value="1"/>
</dbReference>
<proteinExistence type="predicted"/>
<evidence type="ECO:0000256" key="3">
    <source>
        <dbReference type="SAM" id="Coils"/>
    </source>
</evidence>
<dbReference type="PANTHER" id="PTHR43479">
    <property type="entry name" value="ACREF/ENVCD OPERON REPRESSOR-RELATED"/>
    <property type="match status" value="1"/>
</dbReference>
<feature type="coiled-coil region" evidence="3">
    <location>
        <begin position="3"/>
        <end position="30"/>
    </location>
</feature>
<keyword evidence="3" id="KW-0175">Coiled coil</keyword>
<dbReference type="InterPro" id="IPR009057">
    <property type="entry name" value="Homeodomain-like_sf"/>
</dbReference>
<evidence type="ECO:0000313" key="5">
    <source>
        <dbReference type="EMBL" id="AQS58132.1"/>
    </source>
</evidence>
<evidence type="ECO:0000256" key="1">
    <source>
        <dbReference type="ARBA" id="ARBA00023125"/>
    </source>
</evidence>
<dbReference type="EMBL" id="CP019698">
    <property type="protein sequence ID" value="AQS58132.1"/>
    <property type="molecule type" value="Genomic_DNA"/>
</dbReference>
<evidence type="ECO:0000313" key="6">
    <source>
        <dbReference type="Proteomes" id="UP000189464"/>
    </source>
</evidence>
<dbReference type="InterPro" id="IPR001647">
    <property type="entry name" value="HTH_TetR"/>
</dbReference>
<dbReference type="GO" id="GO:0003677">
    <property type="term" value="F:DNA binding"/>
    <property type="evidence" value="ECO:0007669"/>
    <property type="project" value="UniProtKB-UniRule"/>
</dbReference>
<accession>A0A1S6ITP1</accession>
<dbReference type="PRINTS" id="PR00455">
    <property type="entry name" value="HTHTETR"/>
</dbReference>
<evidence type="ECO:0000259" key="4">
    <source>
        <dbReference type="PROSITE" id="PS50977"/>
    </source>
</evidence>
<dbReference type="SUPFAM" id="SSF46689">
    <property type="entry name" value="Homeodomain-like"/>
    <property type="match status" value="1"/>
</dbReference>
<dbReference type="Pfam" id="PF00440">
    <property type="entry name" value="TetR_N"/>
    <property type="match status" value="1"/>
</dbReference>
<dbReference type="STRING" id="1833852.B0537_02900"/>
<reference evidence="5 6" key="1">
    <citation type="journal article" date="2016" name="Int. J. Syst. Evol. Microbiol.">
        <title>Desulfotomaculum ferrireducens sp. nov., a moderately thermophilic sulfate-reducing and dissimilatory Fe(III)-reducing bacterium isolated from compost.</title>
        <authorList>
            <person name="Yang G."/>
            <person name="Guo J."/>
            <person name="Zhuang L."/>
            <person name="Yuan Y."/>
            <person name="Zhou S."/>
        </authorList>
    </citation>
    <scope>NUCLEOTIDE SEQUENCE [LARGE SCALE GENOMIC DNA]</scope>
    <source>
        <strain evidence="5 6">GSS09</strain>
    </source>
</reference>
<keyword evidence="1 2" id="KW-0238">DNA-binding</keyword>